<accession>A0A137NYG2</accession>
<dbReference type="GO" id="GO:0006351">
    <property type="term" value="P:DNA-templated transcription"/>
    <property type="evidence" value="ECO:0007669"/>
    <property type="project" value="InterPro"/>
</dbReference>
<dbReference type="OrthoDB" id="2894776at2759"/>
<proteinExistence type="predicted"/>
<dbReference type="SUPFAM" id="SSF52540">
    <property type="entry name" value="P-loop containing nucleoside triphosphate hydrolases"/>
    <property type="match status" value="1"/>
</dbReference>
<keyword evidence="7" id="KW-1185">Reference proteome</keyword>
<keyword evidence="2" id="KW-0240">DNA-directed RNA polymerase</keyword>
<dbReference type="InterPro" id="IPR036779">
    <property type="entry name" value="LysM_dom_sf"/>
</dbReference>
<evidence type="ECO:0000313" key="7">
    <source>
        <dbReference type="Proteomes" id="UP000070444"/>
    </source>
</evidence>
<evidence type="ECO:0000313" key="6">
    <source>
        <dbReference type="EMBL" id="KXN67835.1"/>
    </source>
</evidence>
<dbReference type="EMBL" id="KQ964610">
    <property type="protein sequence ID" value="KXN67835.1"/>
    <property type="molecule type" value="Genomic_DNA"/>
</dbReference>
<dbReference type="GO" id="GO:0003677">
    <property type="term" value="F:DNA binding"/>
    <property type="evidence" value="ECO:0007669"/>
    <property type="project" value="InterPro"/>
</dbReference>
<dbReference type="SUPFAM" id="SSF64484">
    <property type="entry name" value="beta and beta-prime subunits of DNA dependent RNA-polymerase"/>
    <property type="match status" value="1"/>
</dbReference>
<name>A0A137NYG2_CONC2</name>
<dbReference type="Proteomes" id="UP000070444">
    <property type="component" value="Unassembled WGS sequence"/>
</dbReference>
<dbReference type="EC" id="2.7.7.6" evidence="1"/>
<evidence type="ECO:0000256" key="5">
    <source>
        <dbReference type="ARBA" id="ARBA00023163"/>
    </source>
</evidence>
<keyword evidence="4" id="KW-0548">Nucleotidyltransferase</keyword>
<dbReference type="Gene3D" id="2.40.270.10">
    <property type="entry name" value="DNA-directed RNA polymerase, subunit 2, domain 6"/>
    <property type="match status" value="1"/>
</dbReference>
<dbReference type="Gene3D" id="3.10.350.10">
    <property type="entry name" value="LysM domain"/>
    <property type="match status" value="1"/>
</dbReference>
<reference evidence="6 7" key="1">
    <citation type="journal article" date="2015" name="Genome Biol. Evol.">
        <title>Phylogenomic analyses indicate that early fungi evolved digesting cell walls of algal ancestors of land plants.</title>
        <authorList>
            <person name="Chang Y."/>
            <person name="Wang S."/>
            <person name="Sekimoto S."/>
            <person name="Aerts A.L."/>
            <person name="Choi C."/>
            <person name="Clum A."/>
            <person name="LaButti K.M."/>
            <person name="Lindquist E.A."/>
            <person name="Yee Ngan C."/>
            <person name="Ohm R.A."/>
            <person name="Salamov A.A."/>
            <person name="Grigoriev I.V."/>
            <person name="Spatafora J.W."/>
            <person name="Berbee M.L."/>
        </authorList>
    </citation>
    <scope>NUCLEOTIDE SEQUENCE [LARGE SCALE GENOMIC DNA]</scope>
    <source>
        <strain evidence="6 7">NRRL 28638</strain>
    </source>
</reference>
<evidence type="ECO:0000256" key="2">
    <source>
        <dbReference type="ARBA" id="ARBA00022478"/>
    </source>
</evidence>
<evidence type="ECO:0000256" key="4">
    <source>
        <dbReference type="ARBA" id="ARBA00022695"/>
    </source>
</evidence>
<dbReference type="InterPro" id="IPR037033">
    <property type="entry name" value="DNA-dir_RNAP_su2_hyb_sf"/>
</dbReference>
<evidence type="ECO:0000256" key="3">
    <source>
        <dbReference type="ARBA" id="ARBA00022679"/>
    </source>
</evidence>
<gene>
    <name evidence="6" type="ORF">CONCODRAFT_10016</name>
</gene>
<sequence>MPIWKAVESSRIFLTGKSHIHHYLGFAASLIPLLHHNASAREVFMTNMLKQTLESEGSFRGQKIHPENPILEQQLKVAQFMVANDRLLLFHSLGSGKSITALSCARYNKKNMIFRSLFPNTCPPCKYMRWMTLMKRDRSIVLESLKNSFIIVDDAHGLRGGTNSQAFKFIKKGDMKGYVNRFSKESSENYKRGVSNKRKFYIELANICLESRIKQDCAIDTIKQSVSNTKPRFYIYCDRVGKWGTEYLETRVRELKCKGISITDKNSRSVSIRGIENSKIIIGKNIIKVYRFDTQETQASGAFALTKCSSRHSKIQSPRFEDECENIVYNRYCSAEGCSQEFISACVSWGKLNNHNIQRIGKYLTIVENYSELVSGGSDSPFRKQHTKFVREECNTRVGYRGSLRIPYSSSMTQWVIQMMKNTTKNLQDVERCMDNYISYIQSSNDVDFCLSSSSIDIIFNVDSYQIKESTSNIILNVVGDRFSNIRVGDIEVELRRVTDRRVAGPVHIGCKPIPKELCLESYCVTTWCLTGGYMNDIEFKKYNFEFAYGYVEYIDISNKEITINIKYFIYPYTDMDLDVTIEFEYIEDKSLMTRLPIIEYLNDNLEHIWTVVCLQALMHLVAQLSLTIFAADVVKCPNGPETSGSSKQNIVAKDCRTITVDHGDGCDKLAQRCGISRQDFDKYNPKLCVISNPDRRCAALMEISQSPSPQTANARCIKLTVVNGVAK</sequence>
<keyword evidence="3" id="KW-0808">Transferase</keyword>
<dbReference type="GO" id="GO:0000428">
    <property type="term" value="C:DNA-directed RNA polymerase complex"/>
    <property type="evidence" value="ECO:0007669"/>
    <property type="project" value="UniProtKB-KW"/>
</dbReference>
<organism evidence="6 7">
    <name type="scientific">Conidiobolus coronatus (strain ATCC 28846 / CBS 209.66 / NRRL 28638)</name>
    <name type="common">Delacroixia coronata</name>
    <dbReference type="NCBI Taxonomy" id="796925"/>
    <lineage>
        <taxon>Eukaryota</taxon>
        <taxon>Fungi</taxon>
        <taxon>Fungi incertae sedis</taxon>
        <taxon>Zoopagomycota</taxon>
        <taxon>Entomophthoromycotina</taxon>
        <taxon>Entomophthoromycetes</taxon>
        <taxon>Entomophthorales</taxon>
        <taxon>Ancylistaceae</taxon>
        <taxon>Conidiobolus</taxon>
    </lineage>
</organism>
<dbReference type="GO" id="GO:0003899">
    <property type="term" value="F:DNA-directed RNA polymerase activity"/>
    <property type="evidence" value="ECO:0007669"/>
    <property type="project" value="UniProtKB-EC"/>
</dbReference>
<keyword evidence="5" id="KW-0804">Transcription</keyword>
<dbReference type="AlphaFoldDB" id="A0A137NYG2"/>
<protein>
    <recommendedName>
        <fullName evidence="1">DNA-directed RNA polymerase</fullName>
        <ecNumber evidence="1">2.7.7.6</ecNumber>
    </recommendedName>
</protein>
<evidence type="ECO:0000256" key="1">
    <source>
        <dbReference type="ARBA" id="ARBA00012418"/>
    </source>
</evidence>
<dbReference type="InterPro" id="IPR027417">
    <property type="entry name" value="P-loop_NTPase"/>
</dbReference>